<evidence type="ECO:0000259" key="4">
    <source>
        <dbReference type="PROSITE" id="PS51745"/>
    </source>
</evidence>
<dbReference type="PROSITE" id="PS51745">
    <property type="entry name" value="PB1"/>
    <property type="match status" value="1"/>
</dbReference>
<dbReference type="SMART" id="SM00028">
    <property type="entry name" value="TPR"/>
    <property type="match status" value="4"/>
</dbReference>
<feature type="region of interest" description="Disordered" evidence="3">
    <location>
        <begin position="1109"/>
        <end position="1147"/>
    </location>
</feature>
<feature type="domain" description="PB1" evidence="4">
    <location>
        <begin position="1185"/>
        <end position="1277"/>
    </location>
</feature>
<reference evidence="5" key="1">
    <citation type="submission" date="2021-01" db="EMBL/GenBank/DDBJ databases">
        <authorList>
            <person name="Bezrukov I."/>
        </authorList>
    </citation>
    <scope>NUCLEOTIDE SEQUENCE</scope>
</reference>
<feature type="region of interest" description="Disordered" evidence="3">
    <location>
        <begin position="1281"/>
        <end position="1337"/>
    </location>
</feature>
<dbReference type="Pfam" id="PF03372">
    <property type="entry name" value="Exo_endo_phos"/>
    <property type="match status" value="1"/>
</dbReference>
<dbReference type="InterPro" id="IPR044517">
    <property type="entry name" value="PHOX1-4"/>
</dbReference>
<keyword evidence="2" id="KW-0802">TPR repeat</keyword>
<dbReference type="SMART" id="SM00666">
    <property type="entry name" value="PB1"/>
    <property type="match status" value="1"/>
</dbReference>
<dbReference type="InterPro" id="IPR053793">
    <property type="entry name" value="PB1-like"/>
</dbReference>
<feature type="compositionally biased region" description="Basic and acidic residues" evidence="3">
    <location>
        <begin position="1316"/>
        <end position="1337"/>
    </location>
</feature>
<feature type="compositionally biased region" description="Acidic residues" evidence="3">
    <location>
        <begin position="1285"/>
        <end position="1294"/>
    </location>
</feature>
<dbReference type="PANTHER" id="PTHR46183">
    <property type="entry name" value="PROTEIN CLMP1"/>
    <property type="match status" value="1"/>
</dbReference>
<dbReference type="SUPFAM" id="SSF54277">
    <property type="entry name" value="CAD &amp; PB1 domains"/>
    <property type="match status" value="1"/>
</dbReference>
<feature type="region of interest" description="Disordered" evidence="3">
    <location>
        <begin position="344"/>
        <end position="369"/>
    </location>
</feature>
<feature type="compositionally biased region" description="Polar residues" evidence="3">
    <location>
        <begin position="1304"/>
        <end position="1314"/>
    </location>
</feature>
<feature type="region of interest" description="Disordered" evidence="3">
    <location>
        <begin position="1525"/>
        <end position="1558"/>
    </location>
</feature>
<dbReference type="GO" id="GO:0003824">
    <property type="term" value="F:catalytic activity"/>
    <property type="evidence" value="ECO:0007669"/>
    <property type="project" value="InterPro"/>
</dbReference>
<dbReference type="Proteomes" id="UP000682877">
    <property type="component" value="Chromosome 2"/>
</dbReference>
<evidence type="ECO:0000313" key="5">
    <source>
        <dbReference type="EMBL" id="CAE5962421.1"/>
    </source>
</evidence>
<evidence type="ECO:0000256" key="3">
    <source>
        <dbReference type="SAM" id="MobiDB-lite"/>
    </source>
</evidence>
<name>A0A8S1ZLN5_ARAAE</name>
<feature type="compositionally biased region" description="Low complexity" evidence="3">
    <location>
        <begin position="908"/>
        <end position="923"/>
    </location>
</feature>
<dbReference type="PANTHER" id="PTHR46183:SF8">
    <property type="entry name" value="PROTEIN CLMP1"/>
    <property type="match status" value="1"/>
</dbReference>
<dbReference type="InterPro" id="IPR019734">
    <property type="entry name" value="TPR_rpt"/>
</dbReference>
<accession>A0A8S1ZLN5</accession>
<dbReference type="InterPro" id="IPR011990">
    <property type="entry name" value="TPR-like_helical_dom_sf"/>
</dbReference>
<dbReference type="Pfam" id="PF00564">
    <property type="entry name" value="PB1"/>
    <property type="match status" value="1"/>
</dbReference>
<dbReference type="EMBL" id="LR999452">
    <property type="protein sequence ID" value="CAE5962421.1"/>
    <property type="molecule type" value="Genomic_DNA"/>
</dbReference>
<dbReference type="SUPFAM" id="SSF48452">
    <property type="entry name" value="TPR-like"/>
    <property type="match status" value="1"/>
</dbReference>
<evidence type="ECO:0000256" key="2">
    <source>
        <dbReference type="ARBA" id="ARBA00022803"/>
    </source>
</evidence>
<sequence>MESIEDKSRIRFWDIESLKLTDSESMRFFLEALFYYLRGNGFGTGFHIRPVAANRHHTRVSVAVRNFLHSCDITPEFVRPGADLNLPKQLADKRISSHMFIWMNREHRAEPGVVVLLAHDGHYINAIGKILRLGHMAVLIYKGKVNGELFKLLWSGKFHDDFPEMGRIIGVVNALWARSGPRIYVHKLGQGAFLLRVSNPRTRAILLGRNVWNIAGYPMFVSPWSPDFTPGSPPITSASITAEFRGVSYLLFNKQSLSRIATAVGEPIALAPETARKENFEVAKVLVRVDLTKDLPSKVISGFSDGREVEIDVTYPWLPPRCSVCSAYGHDSIRCPTRPVASFTQKRRSLRSRSRPRIRRRSRQGRSAERWIKAPSKAQLVWQAKEVTKGTVVAQATENAECSASMSVVGTAAVVATEEANVADENGSVIPAEGKQTAEEEEAPFILVSRRRSGRKDSTKNWISIHKPLFGAFLETHIQPINARRVVRAIPAGWKFFANFDHHSTARIVVCWDPSVSLVVYQASAQLVTCGIFIQSLSLSVTVSFAYGHNLPEDRQPLWEELAWLNANSPVNRFPWAVVGDFNQILRLSHHSEYLTQDVDSAGIDDFNLALQDAEIFEAQAKGLPFTWWNNQEDSPASKKIDHALINQAWATAHPESFAEFLEPIQSDHAACLFTVPSMRRSVRKPFKYFHHVADHPEFHDSVSQAWNPLSIQGTSQFKLVRSLRKLKIVLRSLNKRHFSGISARVKDTAEKVATLQRLLLSNPDADAAREEHQERALWQILISAEEKFYRKIRLHPLCFSPQVTHLLFADDLLVFSDGARHSLSGVAEVMLQFKNYSGLDMNPAKSEIFFGGYNDIEVGVLSAISGIKVGSFPTRFRNSEAFLGERRLKMGKSGGRKKKSGGGGGSNSNSSSSQVNSSETSGLSKPSTIVNGGVDFDASIFLKRAHELKEEGNKKFQARDYVGALEQYENGIKLIPKNHPDRAVFHSNRAACLMQMKPIDYESVISECSLALKSQPGFTRALLRRARAFEAVGKFDLAVQDVNVLLGSDPNHKDAGEISKRLKTALSPHQDLQSRPSPAALGASAALGGPIAGLGPCLPSRNVHKKGVASPVGSVSLPNASNGKVERPQVVNPVTENGGSVSKGQASRVVLKPVSHSPKGSKVEELGSSSVAVVEKVQEKRIRWRPLKFVYDHDIRLGQMPVNCRFKELREIVSSRFPSSKAVLIKYKDNDGDLVTITSTAELKLAESAADSLLTKEPDTDKSDSVGMLRLHVVDVSPEQEPMLLEEEEEEVEEKPVVEEVISSPTESVSETEINNEKADKEVEKEKAGSSEDPETKELEMDDWLFDFAHLFRTHVGIDPDAHIDLHELGMELCSEALEETVTSEKAQPLFDKASAKFQEVAALAFFNWGNVHMCAARKRIPLDESAGKEVVAAQLQTAYEWVKERYTLAKEKYEQALSIKPDFYEGLLALGQQQFEMAKLHWSYLLAQKIDISGWDPSETLNLFDSAEAKMKDATEMWEKLEEQRMDDLKNPNSNKKEEVSKRRKKQGGDGSEEVSETITAEEAAEQATAMRSQIHLFWGNMLFERSQVECKIGRDGWNKNLDSAVERFKLAGASEADIATVVKNHCSNEAAATEGDEKKVPAP</sequence>
<keyword evidence="1" id="KW-0677">Repeat</keyword>
<evidence type="ECO:0000313" key="6">
    <source>
        <dbReference type="Proteomes" id="UP000682877"/>
    </source>
</evidence>
<dbReference type="Gene3D" id="1.25.40.10">
    <property type="entry name" value="Tetratricopeptide repeat domain"/>
    <property type="match status" value="1"/>
</dbReference>
<protein>
    <recommendedName>
        <fullName evidence="4">PB1 domain-containing protein</fullName>
    </recommendedName>
</protein>
<proteinExistence type="predicted"/>
<feature type="region of interest" description="Disordered" evidence="3">
    <location>
        <begin position="888"/>
        <end position="927"/>
    </location>
</feature>
<organism evidence="5 6">
    <name type="scientific">Arabidopsis arenosa</name>
    <name type="common">Sand rock-cress</name>
    <name type="synonym">Cardaminopsis arenosa</name>
    <dbReference type="NCBI Taxonomy" id="38785"/>
    <lineage>
        <taxon>Eukaryota</taxon>
        <taxon>Viridiplantae</taxon>
        <taxon>Streptophyta</taxon>
        <taxon>Embryophyta</taxon>
        <taxon>Tracheophyta</taxon>
        <taxon>Spermatophyta</taxon>
        <taxon>Magnoliopsida</taxon>
        <taxon>eudicotyledons</taxon>
        <taxon>Gunneridae</taxon>
        <taxon>Pentapetalae</taxon>
        <taxon>rosids</taxon>
        <taxon>malvids</taxon>
        <taxon>Brassicales</taxon>
        <taxon>Brassicaceae</taxon>
        <taxon>Camelineae</taxon>
        <taxon>Arabidopsis</taxon>
    </lineage>
</organism>
<dbReference type="InterPro" id="IPR000270">
    <property type="entry name" value="PB1_dom"/>
</dbReference>
<dbReference type="InterPro" id="IPR036691">
    <property type="entry name" value="Endo/exonu/phosph_ase_sf"/>
</dbReference>
<dbReference type="InterPro" id="IPR005135">
    <property type="entry name" value="Endo/exonuclease/phosphatase"/>
</dbReference>
<dbReference type="Gene3D" id="3.60.10.10">
    <property type="entry name" value="Endonuclease/exonuclease/phosphatase"/>
    <property type="match status" value="1"/>
</dbReference>
<dbReference type="CDD" id="cd05992">
    <property type="entry name" value="PB1"/>
    <property type="match status" value="1"/>
</dbReference>
<dbReference type="SUPFAM" id="SSF56219">
    <property type="entry name" value="DNase I-like"/>
    <property type="match status" value="1"/>
</dbReference>
<keyword evidence="6" id="KW-1185">Reference proteome</keyword>
<feature type="compositionally biased region" description="Polar residues" evidence="3">
    <location>
        <begin position="1133"/>
        <end position="1146"/>
    </location>
</feature>
<dbReference type="Gene3D" id="3.10.20.90">
    <property type="entry name" value="Phosphatidylinositol 3-kinase Catalytic Subunit, Chain A, domain 1"/>
    <property type="match status" value="1"/>
</dbReference>
<dbReference type="Pfam" id="PF14111">
    <property type="entry name" value="DUF4283"/>
    <property type="match status" value="1"/>
</dbReference>
<evidence type="ECO:0000256" key="1">
    <source>
        <dbReference type="ARBA" id="ARBA00022737"/>
    </source>
</evidence>
<dbReference type="InterPro" id="IPR025558">
    <property type="entry name" value="DUF4283"/>
</dbReference>
<gene>
    <name evidence="5" type="ORF">AARE701A_LOCUS4161</name>
</gene>
<feature type="compositionally biased region" description="Basic residues" evidence="3">
    <location>
        <begin position="345"/>
        <end position="364"/>
    </location>
</feature>
<feature type="compositionally biased region" description="Basic and acidic residues" evidence="3">
    <location>
        <begin position="1525"/>
        <end position="1543"/>
    </location>
</feature>